<evidence type="ECO:0008006" key="3">
    <source>
        <dbReference type="Google" id="ProtNLM"/>
    </source>
</evidence>
<comment type="caution">
    <text evidence="1">The sequence shown here is derived from an EMBL/GenBank/DDBJ whole genome shotgun (WGS) entry which is preliminary data.</text>
</comment>
<name>A0A3M6URN9_POCDA</name>
<gene>
    <name evidence="1" type="ORF">pdam_00019255</name>
</gene>
<accession>A0A3M6URN9</accession>
<organism evidence="1 2">
    <name type="scientific">Pocillopora damicornis</name>
    <name type="common">Cauliflower coral</name>
    <name type="synonym">Millepora damicornis</name>
    <dbReference type="NCBI Taxonomy" id="46731"/>
    <lineage>
        <taxon>Eukaryota</taxon>
        <taxon>Metazoa</taxon>
        <taxon>Cnidaria</taxon>
        <taxon>Anthozoa</taxon>
        <taxon>Hexacorallia</taxon>
        <taxon>Scleractinia</taxon>
        <taxon>Astrocoeniina</taxon>
        <taxon>Pocilloporidae</taxon>
        <taxon>Pocillopora</taxon>
    </lineage>
</organism>
<reference evidence="1 2" key="1">
    <citation type="journal article" date="2018" name="Sci. Rep.">
        <title>Comparative analysis of the Pocillopora damicornis genome highlights role of immune system in coral evolution.</title>
        <authorList>
            <person name="Cunning R."/>
            <person name="Bay R.A."/>
            <person name="Gillette P."/>
            <person name="Baker A.C."/>
            <person name="Traylor-Knowles N."/>
        </authorList>
    </citation>
    <scope>NUCLEOTIDE SEQUENCE [LARGE SCALE GENOMIC DNA]</scope>
    <source>
        <strain evidence="1">RSMAS</strain>
        <tissue evidence="1">Whole animal</tissue>
    </source>
</reference>
<proteinExistence type="predicted"/>
<sequence>MVFIVGQENEAKHPFIENGIVNVKKSVGESSRYTEGCAIQITVVNKGDNLMPNFSNSNPLHIQHGLQGSLNKVNHWFSLNKMVPNAKKTKQLLLGTKQKLSYCADPSLNLSLNLLYNALIKPIFEYCCSVWGNTKIILIVQKHCARIILNAGTERSVGLFKRLGWIPITDIIEQRKLCIIHNIIQGKCPDYFNHYICYVKNRHRYTTWASTNMDLSTPFFSTMTSKCSFLASGTRLWNNLDSATRDHTSLCKFKNQLYKIYLDRNSRWTIMRTTGFTAQQNKTAVAWRVAIAKHTYPNKKYASHQLTAMPDPQTSVTCCRRHASTQDFITKSCGWRMNSASQRPNKYPQLCIHNVLT</sequence>
<keyword evidence="2" id="KW-1185">Reference proteome</keyword>
<dbReference type="EMBL" id="RCHS01000867">
    <property type="protein sequence ID" value="RMX56322.1"/>
    <property type="molecule type" value="Genomic_DNA"/>
</dbReference>
<dbReference type="Proteomes" id="UP000275408">
    <property type="component" value="Unassembled WGS sequence"/>
</dbReference>
<evidence type="ECO:0000313" key="2">
    <source>
        <dbReference type="Proteomes" id="UP000275408"/>
    </source>
</evidence>
<evidence type="ECO:0000313" key="1">
    <source>
        <dbReference type="EMBL" id="RMX56322.1"/>
    </source>
</evidence>
<protein>
    <recommendedName>
        <fullName evidence="3">Reverse transcriptase domain-containing protein</fullName>
    </recommendedName>
</protein>
<dbReference type="AlphaFoldDB" id="A0A3M6URN9"/>